<dbReference type="Proteomes" id="UP000199181">
    <property type="component" value="Unassembled WGS sequence"/>
</dbReference>
<evidence type="ECO:0000313" key="4">
    <source>
        <dbReference type="Proteomes" id="UP000199181"/>
    </source>
</evidence>
<feature type="domain" description="BIG2" evidence="2">
    <location>
        <begin position="109"/>
        <end position="191"/>
    </location>
</feature>
<name>A0A1I0LC38_9BACT</name>
<dbReference type="Gene3D" id="2.60.40.1080">
    <property type="match status" value="3"/>
</dbReference>
<dbReference type="SMART" id="SM00635">
    <property type="entry name" value="BID_2"/>
    <property type="match status" value="3"/>
</dbReference>
<feature type="domain" description="BIG2" evidence="2">
    <location>
        <begin position="195"/>
        <end position="276"/>
    </location>
</feature>
<dbReference type="EMBL" id="FOIJ01000024">
    <property type="protein sequence ID" value="SEU37585.1"/>
    <property type="molecule type" value="Genomic_DNA"/>
</dbReference>
<feature type="chain" id="PRO_5011755504" evidence="1">
    <location>
        <begin position="26"/>
        <end position="278"/>
    </location>
</feature>
<dbReference type="RefSeq" id="WP_093525802.1">
    <property type="nucleotide sequence ID" value="NZ_FOIJ01000024.1"/>
</dbReference>
<dbReference type="SUPFAM" id="SSF49373">
    <property type="entry name" value="Invasin/intimin cell-adhesion fragments"/>
    <property type="match status" value="3"/>
</dbReference>
<keyword evidence="1" id="KW-0732">Signal</keyword>
<organism evidence="3 4">
    <name type="scientific">Stigmatella erecta</name>
    <dbReference type="NCBI Taxonomy" id="83460"/>
    <lineage>
        <taxon>Bacteria</taxon>
        <taxon>Pseudomonadati</taxon>
        <taxon>Myxococcota</taxon>
        <taxon>Myxococcia</taxon>
        <taxon>Myxococcales</taxon>
        <taxon>Cystobacterineae</taxon>
        <taxon>Archangiaceae</taxon>
        <taxon>Stigmatella</taxon>
    </lineage>
</organism>
<gene>
    <name evidence="3" type="ORF">SAMN05443639_12459</name>
</gene>
<protein>
    <submittedName>
        <fullName evidence="3">Ig-like domain (Group 2)</fullName>
    </submittedName>
</protein>
<evidence type="ECO:0000256" key="1">
    <source>
        <dbReference type="SAM" id="SignalP"/>
    </source>
</evidence>
<keyword evidence="4" id="KW-1185">Reference proteome</keyword>
<dbReference type="AlphaFoldDB" id="A0A1I0LC38"/>
<evidence type="ECO:0000259" key="2">
    <source>
        <dbReference type="SMART" id="SM00635"/>
    </source>
</evidence>
<sequence length="278" mass="29933">MSSVFPWLSIRVWCFVAAGLLGACAPSPETLTILGPEEHQLREPGQSVRLEYEAKDAQGRRLAEPRLYWSSSSPDVATVEKGVVVARKTGQATIEVSGGNARASTRFVVTIPGRLALRAGEQEFIEIGRSERLFATVLDELGKRIRDASPEWRSQDESIARIDEGRIIGVGPGTVKVTATVGHVSQDLNVLVVPAFTRIAVDPPRHVFTKRGQGLQFRARAIDSRGRTVEGVPIHWFSSDPAVIQVSPAGYVTAVGPGRALVTLSAGRRVGAAEVIVP</sequence>
<evidence type="ECO:0000313" key="3">
    <source>
        <dbReference type="EMBL" id="SEU37585.1"/>
    </source>
</evidence>
<dbReference type="InterPro" id="IPR003343">
    <property type="entry name" value="Big_2"/>
</dbReference>
<accession>A0A1I0LC38</accession>
<proteinExistence type="predicted"/>
<feature type="domain" description="BIG2" evidence="2">
    <location>
        <begin position="27"/>
        <end position="108"/>
    </location>
</feature>
<reference evidence="4" key="1">
    <citation type="submission" date="2016-10" db="EMBL/GenBank/DDBJ databases">
        <authorList>
            <person name="Varghese N."/>
            <person name="Submissions S."/>
        </authorList>
    </citation>
    <scope>NUCLEOTIDE SEQUENCE [LARGE SCALE GENOMIC DNA]</scope>
    <source>
        <strain evidence="4">DSM 16858</strain>
    </source>
</reference>
<dbReference type="InterPro" id="IPR008964">
    <property type="entry name" value="Invasin/intimin_cell_adhesion"/>
</dbReference>
<feature type="signal peptide" evidence="1">
    <location>
        <begin position="1"/>
        <end position="25"/>
    </location>
</feature>